<comment type="caution">
    <text evidence="6">The sequence shown here is derived from an EMBL/GenBank/DDBJ whole genome shotgun (WGS) entry which is preliminary data.</text>
</comment>
<dbReference type="PROSITE" id="PS50931">
    <property type="entry name" value="HTH_LYSR"/>
    <property type="match status" value="1"/>
</dbReference>
<dbReference type="Pfam" id="PF00126">
    <property type="entry name" value="HTH_1"/>
    <property type="match status" value="1"/>
</dbReference>
<evidence type="ECO:0000256" key="2">
    <source>
        <dbReference type="ARBA" id="ARBA00023015"/>
    </source>
</evidence>
<keyword evidence="7" id="KW-1185">Reference proteome</keyword>
<keyword evidence="4" id="KW-0804">Transcription</keyword>
<keyword evidence="3" id="KW-0238">DNA-binding</keyword>
<dbReference type="PANTHER" id="PTHR30537">
    <property type="entry name" value="HTH-TYPE TRANSCRIPTIONAL REGULATOR"/>
    <property type="match status" value="1"/>
</dbReference>
<evidence type="ECO:0000256" key="1">
    <source>
        <dbReference type="ARBA" id="ARBA00009437"/>
    </source>
</evidence>
<evidence type="ECO:0000256" key="4">
    <source>
        <dbReference type="ARBA" id="ARBA00023163"/>
    </source>
</evidence>
<dbReference type="Gene3D" id="1.10.10.10">
    <property type="entry name" value="Winged helix-like DNA-binding domain superfamily/Winged helix DNA-binding domain"/>
    <property type="match status" value="1"/>
</dbReference>
<accession>A0A8J2VMN3</accession>
<evidence type="ECO:0000259" key="5">
    <source>
        <dbReference type="PROSITE" id="PS50931"/>
    </source>
</evidence>
<organism evidence="6 7">
    <name type="scientific">Agaricicola taiwanensis</name>
    <dbReference type="NCBI Taxonomy" id="591372"/>
    <lineage>
        <taxon>Bacteria</taxon>
        <taxon>Pseudomonadati</taxon>
        <taxon>Pseudomonadota</taxon>
        <taxon>Alphaproteobacteria</taxon>
        <taxon>Rhodobacterales</taxon>
        <taxon>Paracoccaceae</taxon>
        <taxon>Agaricicola</taxon>
    </lineage>
</organism>
<protein>
    <submittedName>
        <fullName evidence="6">Transcriptional regulator</fullName>
    </submittedName>
</protein>
<sequence length="311" mass="34459">MPQLPPLNAIRAFEAAARLQSFKHAAEELRVTDSAISRHIALLEAWLRVKLFRRLTRQVVLTAEGAALFSETSPALSRIAAAAESISRVNDAETRIAVSASPTFTMRWLIPRLPDFLRSNPGIDISLTTSIEPADFMSGYDMAIRRVSQVSPDLGYVRILDELRIPVCHPSLKERINPEDPTTFLSQELLHARTSLGAWAEWLAEVGVTEGLPPQTTFFDEMYFVVQAAASGLGFGIVPAPLVIDEVLSGKLALPYPYASRRANHYHAIFPKTRRRNRAIASFCDWMAEQGQVSARLVCHALDLDPSSHDS</sequence>
<keyword evidence="2" id="KW-0805">Transcription regulation</keyword>
<dbReference type="Pfam" id="PF03466">
    <property type="entry name" value="LysR_substrate"/>
    <property type="match status" value="1"/>
</dbReference>
<dbReference type="SUPFAM" id="SSF46785">
    <property type="entry name" value="Winged helix' DNA-binding domain"/>
    <property type="match status" value="1"/>
</dbReference>
<gene>
    <name evidence="6" type="ORF">GCM10007276_05120</name>
</gene>
<dbReference type="FunFam" id="1.10.10.10:FF:000038">
    <property type="entry name" value="Glycine cleavage system transcriptional activator"/>
    <property type="match status" value="1"/>
</dbReference>
<dbReference type="GO" id="GO:0003700">
    <property type="term" value="F:DNA-binding transcription factor activity"/>
    <property type="evidence" value="ECO:0007669"/>
    <property type="project" value="InterPro"/>
</dbReference>
<dbReference type="Proteomes" id="UP000602745">
    <property type="component" value="Unassembled WGS sequence"/>
</dbReference>
<dbReference type="GO" id="GO:0006351">
    <property type="term" value="P:DNA-templated transcription"/>
    <property type="evidence" value="ECO:0007669"/>
    <property type="project" value="TreeGrafter"/>
</dbReference>
<dbReference type="InterPro" id="IPR036390">
    <property type="entry name" value="WH_DNA-bd_sf"/>
</dbReference>
<dbReference type="Gene3D" id="3.40.190.10">
    <property type="entry name" value="Periplasmic binding protein-like II"/>
    <property type="match status" value="2"/>
</dbReference>
<dbReference type="RefSeq" id="WP_188408130.1">
    <property type="nucleotide sequence ID" value="NZ_BMCP01000001.1"/>
</dbReference>
<dbReference type="GO" id="GO:0043565">
    <property type="term" value="F:sequence-specific DNA binding"/>
    <property type="evidence" value="ECO:0007669"/>
    <property type="project" value="TreeGrafter"/>
</dbReference>
<dbReference type="InterPro" id="IPR005119">
    <property type="entry name" value="LysR_subst-bd"/>
</dbReference>
<dbReference type="CDD" id="cd08432">
    <property type="entry name" value="PBP2_GcdR_TrpI_HvrB_AmpR_like"/>
    <property type="match status" value="1"/>
</dbReference>
<dbReference type="InterPro" id="IPR036388">
    <property type="entry name" value="WH-like_DNA-bd_sf"/>
</dbReference>
<reference evidence="6" key="2">
    <citation type="submission" date="2020-09" db="EMBL/GenBank/DDBJ databases">
        <authorList>
            <person name="Sun Q."/>
            <person name="Sedlacek I."/>
        </authorList>
    </citation>
    <scope>NUCLEOTIDE SEQUENCE</scope>
    <source>
        <strain evidence="6">CCM 7684</strain>
    </source>
</reference>
<dbReference type="PANTHER" id="PTHR30537:SF74">
    <property type="entry name" value="HTH-TYPE TRANSCRIPTIONAL REGULATOR TRPI"/>
    <property type="match status" value="1"/>
</dbReference>
<evidence type="ECO:0000313" key="6">
    <source>
        <dbReference type="EMBL" id="GGE30891.1"/>
    </source>
</evidence>
<reference evidence="6" key="1">
    <citation type="journal article" date="2014" name="Int. J. Syst. Evol. Microbiol.">
        <title>Complete genome sequence of Corynebacterium casei LMG S-19264T (=DSM 44701T), isolated from a smear-ripened cheese.</title>
        <authorList>
            <consortium name="US DOE Joint Genome Institute (JGI-PGF)"/>
            <person name="Walter F."/>
            <person name="Albersmeier A."/>
            <person name="Kalinowski J."/>
            <person name="Ruckert C."/>
        </authorList>
    </citation>
    <scope>NUCLEOTIDE SEQUENCE</scope>
    <source>
        <strain evidence="6">CCM 7684</strain>
    </source>
</reference>
<dbReference type="InterPro" id="IPR058163">
    <property type="entry name" value="LysR-type_TF_proteobact-type"/>
</dbReference>
<dbReference type="SUPFAM" id="SSF53850">
    <property type="entry name" value="Periplasmic binding protein-like II"/>
    <property type="match status" value="1"/>
</dbReference>
<dbReference type="InterPro" id="IPR000847">
    <property type="entry name" value="LysR_HTH_N"/>
</dbReference>
<evidence type="ECO:0000256" key="3">
    <source>
        <dbReference type="ARBA" id="ARBA00023125"/>
    </source>
</evidence>
<name>A0A8J2VMN3_9RHOB</name>
<dbReference type="EMBL" id="BMCP01000001">
    <property type="protein sequence ID" value="GGE30891.1"/>
    <property type="molecule type" value="Genomic_DNA"/>
</dbReference>
<proteinExistence type="inferred from homology"/>
<evidence type="ECO:0000313" key="7">
    <source>
        <dbReference type="Proteomes" id="UP000602745"/>
    </source>
</evidence>
<feature type="domain" description="HTH lysR-type" evidence="5">
    <location>
        <begin position="5"/>
        <end position="62"/>
    </location>
</feature>
<comment type="similarity">
    <text evidence="1">Belongs to the LysR transcriptional regulatory family.</text>
</comment>
<dbReference type="AlphaFoldDB" id="A0A8J2VMN3"/>